<name>A0A371EY64_MUCPR</name>
<evidence type="ECO:0000313" key="1">
    <source>
        <dbReference type="EMBL" id="RDX70988.1"/>
    </source>
</evidence>
<organism evidence="1 2">
    <name type="scientific">Mucuna pruriens</name>
    <name type="common">Velvet bean</name>
    <name type="synonym">Dolichos pruriens</name>
    <dbReference type="NCBI Taxonomy" id="157652"/>
    <lineage>
        <taxon>Eukaryota</taxon>
        <taxon>Viridiplantae</taxon>
        <taxon>Streptophyta</taxon>
        <taxon>Embryophyta</taxon>
        <taxon>Tracheophyta</taxon>
        <taxon>Spermatophyta</taxon>
        <taxon>Magnoliopsida</taxon>
        <taxon>eudicotyledons</taxon>
        <taxon>Gunneridae</taxon>
        <taxon>Pentapetalae</taxon>
        <taxon>rosids</taxon>
        <taxon>fabids</taxon>
        <taxon>Fabales</taxon>
        <taxon>Fabaceae</taxon>
        <taxon>Papilionoideae</taxon>
        <taxon>50 kb inversion clade</taxon>
        <taxon>NPAAA clade</taxon>
        <taxon>indigoferoid/millettioid clade</taxon>
        <taxon>Phaseoleae</taxon>
        <taxon>Mucuna</taxon>
    </lineage>
</organism>
<comment type="caution">
    <text evidence="1">The sequence shown here is derived from an EMBL/GenBank/DDBJ whole genome shotgun (WGS) entry which is preliminary data.</text>
</comment>
<sequence>MFHSSIKGSVIRNLSNTNPSHFPLSRNEASLRRVPNPPHIVSCEAAGTSFCPLCNSISVSERSSSDEPNLDQTNNYHHQSYAKKVLEKFKMFDCNLVNTPMEGSLKLSRFDSGEKEDPTLFKSLVGSLRVPRFFMIAWGVSSKSLAEDLRGIE</sequence>
<evidence type="ECO:0000313" key="2">
    <source>
        <dbReference type="Proteomes" id="UP000257109"/>
    </source>
</evidence>
<dbReference type="OrthoDB" id="1740642at2759"/>
<dbReference type="EMBL" id="QJKJ01011506">
    <property type="protein sequence ID" value="RDX70988.1"/>
    <property type="molecule type" value="Genomic_DNA"/>
</dbReference>
<reference evidence="1" key="1">
    <citation type="submission" date="2018-05" db="EMBL/GenBank/DDBJ databases">
        <title>Draft genome of Mucuna pruriens seed.</title>
        <authorList>
            <person name="Nnadi N.E."/>
            <person name="Vos R."/>
            <person name="Hasami M.H."/>
            <person name="Devisetty U.K."/>
            <person name="Aguiy J.C."/>
        </authorList>
    </citation>
    <scope>NUCLEOTIDE SEQUENCE [LARGE SCALE GENOMIC DNA]</scope>
    <source>
        <strain evidence="1">JCA_2017</strain>
    </source>
</reference>
<dbReference type="Proteomes" id="UP000257109">
    <property type="component" value="Unassembled WGS sequence"/>
</dbReference>
<keyword evidence="2" id="KW-1185">Reference proteome</keyword>
<feature type="non-terminal residue" evidence="1">
    <location>
        <position position="1"/>
    </location>
</feature>
<proteinExistence type="predicted"/>
<protein>
    <submittedName>
        <fullName evidence="1">Uncharacterized protein</fullName>
    </submittedName>
</protein>
<dbReference type="AlphaFoldDB" id="A0A371EY64"/>
<gene>
    <name evidence="1" type="ORF">CR513_49708</name>
</gene>
<accession>A0A371EY64</accession>